<feature type="compositionally biased region" description="Polar residues" evidence="5">
    <location>
        <begin position="514"/>
        <end position="527"/>
    </location>
</feature>
<reference evidence="8" key="1">
    <citation type="submission" date="2021-07" db="EMBL/GenBank/DDBJ databases">
        <title>Elsinoe batatas strain:CRI-CJ2 Genome sequencing and assembly.</title>
        <authorList>
            <person name="Huang L."/>
        </authorList>
    </citation>
    <scope>NUCLEOTIDE SEQUENCE</scope>
    <source>
        <strain evidence="8">CRI-CJ2</strain>
    </source>
</reference>
<feature type="compositionally biased region" description="Basic and acidic residues" evidence="5">
    <location>
        <begin position="594"/>
        <end position="605"/>
    </location>
</feature>
<dbReference type="SMART" id="SM00693">
    <property type="entry name" value="DysFN"/>
    <property type="match status" value="1"/>
</dbReference>
<dbReference type="EMBL" id="JAESVG020000006">
    <property type="protein sequence ID" value="KAG8626947.1"/>
    <property type="molecule type" value="Genomic_DNA"/>
</dbReference>
<comment type="caution">
    <text evidence="8">The sequence shown here is derived from an EMBL/GenBank/DDBJ whole genome shotgun (WGS) entry which is preliminary data.</text>
</comment>
<proteinExistence type="predicted"/>
<evidence type="ECO:0000256" key="1">
    <source>
        <dbReference type="ARBA" id="ARBA00004127"/>
    </source>
</evidence>
<dbReference type="OrthoDB" id="5586090at2759"/>
<comment type="subcellular location">
    <subcellularLocation>
        <location evidence="1">Endomembrane system</location>
        <topology evidence="1">Multi-pass membrane protein</topology>
    </subcellularLocation>
</comment>
<dbReference type="InterPro" id="IPR010482">
    <property type="entry name" value="TECPR1-like_DysF"/>
</dbReference>
<evidence type="ECO:0000256" key="6">
    <source>
        <dbReference type="SAM" id="Phobius"/>
    </source>
</evidence>
<feature type="transmembrane region" description="Helical" evidence="6">
    <location>
        <begin position="116"/>
        <end position="135"/>
    </location>
</feature>
<evidence type="ECO:0000256" key="2">
    <source>
        <dbReference type="ARBA" id="ARBA00022692"/>
    </source>
</evidence>
<dbReference type="PANTHER" id="PTHR31679">
    <property type="entry name" value="PEROXISOMAL MEMBRANE PROTEIN PEX30-RELATED"/>
    <property type="match status" value="1"/>
</dbReference>
<feature type="compositionally biased region" description="Low complexity" evidence="5">
    <location>
        <begin position="439"/>
        <end position="457"/>
    </location>
</feature>
<feature type="compositionally biased region" description="Polar residues" evidence="5">
    <location>
        <begin position="473"/>
        <end position="483"/>
    </location>
</feature>
<feature type="region of interest" description="Disordered" evidence="5">
    <location>
        <begin position="438"/>
        <end position="655"/>
    </location>
</feature>
<dbReference type="Proteomes" id="UP000809789">
    <property type="component" value="Unassembled WGS sequence"/>
</dbReference>
<accession>A0A8K0L0Q3</accession>
<feature type="compositionally biased region" description="Polar residues" evidence="5">
    <location>
        <begin position="581"/>
        <end position="593"/>
    </location>
</feature>
<feature type="region of interest" description="Disordered" evidence="5">
    <location>
        <begin position="143"/>
        <end position="164"/>
    </location>
</feature>
<feature type="transmembrane region" description="Helical" evidence="6">
    <location>
        <begin position="215"/>
        <end position="234"/>
    </location>
</feature>
<keyword evidence="9" id="KW-1185">Reference proteome</keyword>
<evidence type="ECO:0000313" key="8">
    <source>
        <dbReference type="EMBL" id="KAG8626947.1"/>
    </source>
</evidence>
<keyword evidence="3 6" id="KW-1133">Transmembrane helix</keyword>
<organism evidence="8 9">
    <name type="scientific">Elsinoe batatas</name>
    <dbReference type="NCBI Taxonomy" id="2601811"/>
    <lineage>
        <taxon>Eukaryota</taxon>
        <taxon>Fungi</taxon>
        <taxon>Dikarya</taxon>
        <taxon>Ascomycota</taxon>
        <taxon>Pezizomycotina</taxon>
        <taxon>Dothideomycetes</taxon>
        <taxon>Dothideomycetidae</taxon>
        <taxon>Myriangiales</taxon>
        <taxon>Elsinoaceae</taxon>
        <taxon>Elsinoe</taxon>
    </lineage>
</organism>
<evidence type="ECO:0000256" key="3">
    <source>
        <dbReference type="ARBA" id="ARBA00022989"/>
    </source>
</evidence>
<dbReference type="InterPro" id="IPR052646">
    <property type="entry name" value="Peroxisomal_PEX28-32"/>
</dbReference>
<feature type="compositionally biased region" description="Basic and acidic residues" evidence="5">
    <location>
        <begin position="617"/>
        <end position="627"/>
    </location>
</feature>
<name>A0A8K0L0Q3_9PEZI</name>
<feature type="compositionally biased region" description="Polar residues" evidence="5">
    <location>
        <begin position="545"/>
        <end position="554"/>
    </location>
</feature>
<dbReference type="GO" id="GO:0007031">
    <property type="term" value="P:peroxisome organization"/>
    <property type="evidence" value="ECO:0007669"/>
    <property type="project" value="UniProtKB-ARBA"/>
</dbReference>
<dbReference type="PANTHER" id="PTHR31679:SF2">
    <property type="entry name" value="PEROXISOMAL MEMBRANE PROTEIN PEX30-RELATED"/>
    <property type="match status" value="1"/>
</dbReference>
<dbReference type="Pfam" id="PF06398">
    <property type="entry name" value="Pex24p"/>
    <property type="match status" value="1"/>
</dbReference>
<evidence type="ECO:0000313" key="9">
    <source>
        <dbReference type="Proteomes" id="UP000809789"/>
    </source>
</evidence>
<evidence type="ECO:0000259" key="7">
    <source>
        <dbReference type="SMART" id="SM00693"/>
    </source>
</evidence>
<feature type="compositionally biased region" description="Polar residues" evidence="5">
    <location>
        <begin position="13"/>
        <end position="43"/>
    </location>
</feature>
<evidence type="ECO:0000256" key="5">
    <source>
        <dbReference type="SAM" id="MobiDB-lite"/>
    </source>
</evidence>
<sequence length="655" mass="72224">MAAFETPWMTLMTDPSSSAQSGLDGNDSRAPQTTAAFSPHTHNSARQQRSTILLHQKSPLLLATPPQVTRALAYSHAFLIPLNKSVGLLSWTTGDPWESFLLVASFWFTVLYGDVILRYAGPLILVVFLILGMYFRRYSPLSSTGWTGEKSKTQKRSGSESPVEHRKSLDEILATLQAFTGRCNILLAPMIQMTDFLSTQQTATSATTRPALTTLFIRILFASPLWFLLTLPPLRIITAKRIVFAAGTLVLSWHSRPARISRAILWRSRTVRELASLLTGLDFSLESPTTPRSTAFPASNLTALNAMKSKSQNIRFTFSVYENQRRWIGLGWTANMVAYERAPWTDEHLNPTSPPDKFQLPDIEGGHAKWQWVPSSQWRVELPPAPSPSAKDSNVKLTDDDAWAYYDNKWLNGTRGQDGWSKYTRRRKWIRDAELVDISSSAPTSTPSSPDHPTTAPGNSRDGNPPKRATPLDFSQSDPNATPTPALPSARSHRRNNLSVDDASHPDALHPAGTTGSDAASFMSSPPGSARSGRAWFGRNRGESDTLSVASTSEGRVRDKLGRLSPARKMEDVKGRLRGASASSVTLGGSHSHSQTDVEGKESVRSARSGGSGESWMSERDKRRDEGTDVWTPTERLKERHADWGLGEDVSMELG</sequence>
<keyword evidence="4 6" id="KW-0472">Membrane</keyword>
<dbReference type="AlphaFoldDB" id="A0A8K0L0Q3"/>
<evidence type="ECO:0000256" key="4">
    <source>
        <dbReference type="ARBA" id="ARBA00023136"/>
    </source>
</evidence>
<protein>
    <recommendedName>
        <fullName evidence="7">Peroxin/Ferlin domain-containing protein</fullName>
    </recommendedName>
</protein>
<gene>
    <name evidence="8" type="ORF">KVT40_005892</name>
</gene>
<feature type="domain" description="Peroxin/Ferlin" evidence="7">
    <location>
        <begin position="313"/>
        <end position="381"/>
    </location>
</feature>
<dbReference type="GO" id="GO:0005778">
    <property type="term" value="C:peroxisomal membrane"/>
    <property type="evidence" value="ECO:0007669"/>
    <property type="project" value="TreeGrafter"/>
</dbReference>
<keyword evidence="2 6" id="KW-0812">Transmembrane</keyword>
<dbReference type="GO" id="GO:0012505">
    <property type="term" value="C:endomembrane system"/>
    <property type="evidence" value="ECO:0007669"/>
    <property type="project" value="UniProtKB-SubCell"/>
</dbReference>
<feature type="compositionally biased region" description="Basic and acidic residues" evidence="5">
    <location>
        <begin position="555"/>
        <end position="575"/>
    </location>
</feature>
<feature type="region of interest" description="Disordered" evidence="5">
    <location>
        <begin position="1"/>
        <end position="43"/>
    </location>
</feature>
<dbReference type="InterPro" id="IPR006614">
    <property type="entry name" value="Peroxin/Ferlin"/>
</dbReference>